<reference evidence="1" key="1">
    <citation type="submission" date="2016-10" db="EMBL/GenBank/DDBJ databases">
        <title>Sequence of Gallionella enrichment culture.</title>
        <authorList>
            <person name="Poehlein A."/>
            <person name="Muehling M."/>
            <person name="Daniel R."/>
        </authorList>
    </citation>
    <scope>NUCLEOTIDE SEQUENCE</scope>
</reference>
<dbReference type="EMBL" id="MLJW01004445">
    <property type="protein sequence ID" value="OIQ69949.1"/>
    <property type="molecule type" value="Genomic_DNA"/>
</dbReference>
<sequence>MAHGVKTDHVGGAESAGTGASEFLAGEIIHHVITQAKVFHFFHGGQHAGDTDPVGDEVGGVLGAHHPFAQGAGDEGFQIVKNLWQRGGRVDQLNQLHVAWRVEEVDAAKTRFDFFRQDLAQLGDGKPRGVGGHDGVRCHERRNFFVQVELPVHALGDGLDDEVTVAQLLHVFLIIGLPDQGRIFGYAQR</sequence>
<protein>
    <submittedName>
        <fullName evidence="1">Uncharacterized protein</fullName>
    </submittedName>
</protein>
<evidence type="ECO:0000313" key="1">
    <source>
        <dbReference type="EMBL" id="OIQ69949.1"/>
    </source>
</evidence>
<accession>A0A1J5Q254</accession>
<gene>
    <name evidence="1" type="ORF">GALL_484430</name>
</gene>
<dbReference type="AlphaFoldDB" id="A0A1J5Q254"/>
<proteinExistence type="predicted"/>
<organism evidence="1">
    <name type="scientific">mine drainage metagenome</name>
    <dbReference type="NCBI Taxonomy" id="410659"/>
    <lineage>
        <taxon>unclassified sequences</taxon>
        <taxon>metagenomes</taxon>
        <taxon>ecological metagenomes</taxon>
    </lineage>
</organism>
<name>A0A1J5Q254_9ZZZZ</name>
<comment type="caution">
    <text evidence="1">The sequence shown here is derived from an EMBL/GenBank/DDBJ whole genome shotgun (WGS) entry which is preliminary data.</text>
</comment>